<organism evidence="1 2">
    <name type="scientific">Exocentrus adspersus</name>
    <dbReference type="NCBI Taxonomy" id="1586481"/>
    <lineage>
        <taxon>Eukaryota</taxon>
        <taxon>Metazoa</taxon>
        <taxon>Ecdysozoa</taxon>
        <taxon>Arthropoda</taxon>
        <taxon>Hexapoda</taxon>
        <taxon>Insecta</taxon>
        <taxon>Pterygota</taxon>
        <taxon>Neoptera</taxon>
        <taxon>Endopterygota</taxon>
        <taxon>Coleoptera</taxon>
        <taxon>Polyphaga</taxon>
        <taxon>Cucujiformia</taxon>
        <taxon>Chrysomeloidea</taxon>
        <taxon>Cerambycidae</taxon>
        <taxon>Lamiinae</taxon>
        <taxon>Acanthocinini</taxon>
        <taxon>Exocentrus</taxon>
    </lineage>
</organism>
<evidence type="ECO:0008006" key="3">
    <source>
        <dbReference type="Google" id="ProtNLM"/>
    </source>
</evidence>
<reference evidence="1 2" key="1">
    <citation type="journal article" date="2023" name="Insect Mol. Biol.">
        <title>Genome sequencing provides insights into the evolution of gene families encoding plant cell wall-degrading enzymes in longhorned beetles.</title>
        <authorList>
            <person name="Shin N.R."/>
            <person name="Okamura Y."/>
            <person name="Kirsch R."/>
            <person name="Pauchet Y."/>
        </authorList>
    </citation>
    <scope>NUCLEOTIDE SEQUENCE [LARGE SCALE GENOMIC DNA]</scope>
    <source>
        <strain evidence="1">EAD_L_NR</strain>
    </source>
</reference>
<dbReference type="AlphaFoldDB" id="A0AAV8VEG4"/>
<protein>
    <recommendedName>
        <fullName evidence="3">Ribosomal protein L33</fullName>
    </recommendedName>
</protein>
<accession>A0AAV8VEG4</accession>
<evidence type="ECO:0000313" key="1">
    <source>
        <dbReference type="EMBL" id="KAJ8912236.1"/>
    </source>
</evidence>
<proteinExistence type="predicted"/>
<comment type="caution">
    <text evidence="1">The sequence shown here is derived from an EMBL/GenBank/DDBJ whole genome shotgun (WGS) entry which is preliminary data.</text>
</comment>
<dbReference type="EMBL" id="JANEYG010000141">
    <property type="protein sequence ID" value="KAJ8912236.1"/>
    <property type="molecule type" value="Genomic_DNA"/>
</dbReference>
<sequence length="63" mass="7688">MTRNHPLKLKYTLYITSKNIHRTKEHEVVTRDETKIYKPLSTKRKFDQDHTSLPYGYKHRKTD</sequence>
<keyword evidence="2" id="KW-1185">Reference proteome</keyword>
<evidence type="ECO:0000313" key="2">
    <source>
        <dbReference type="Proteomes" id="UP001159042"/>
    </source>
</evidence>
<gene>
    <name evidence="1" type="ORF">NQ315_009060</name>
</gene>
<name>A0AAV8VEG4_9CUCU</name>
<dbReference type="Proteomes" id="UP001159042">
    <property type="component" value="Unassembled WGS sequence"/>
</dbReference>